<dbReference type="PROSITE" id="PS00350">
    <property type="entry name" value="MADS_BOX_1"/>
    <property type="match status" value="1"/>
</dbReference>
<feature type="compositionally biased region" description="Acidic residues" evidence="7">
    <location>
        <begin position="386"/>
        <end position="397"/>
    </location>
</feature>
<keyword evidence="3" id="KW-0238">DNA-binding</keyword>
<dbReference type="Gene3D" id="3.40.1810.10">
    <property type="entry name" value="Transcription factor, MADS-box"/>
    <property type="match status" value="1"/>
</dbReference>
<gene>
    <name evidence="9" type="ORF">MGAL_10B044649</name>
</gene>
<evidence type="ECO:0000256" key="7">
    <source>
        <dbReference type="SAM" id="MobiDB-lite"/>
    </source>
</evidence>
<dbReference type="InterPro" id="IPR033896">
    <property type="entry name" value="MEF2-like_N"/>
</dbReference>
<dbReference type="OrthoDB" id="1898716at2759"/>
<accession>A0A8B6FEN9</accession>
<dbReference type="FunFam" id="3.40.1810.10:FF:000001">
    <property type="entry name" value="Myocyte-specific enhancer factor 2A homolog"/>
    <property type="match status" value="1"/>
</dbReference>
<dbReference type="Proteomes" id="UP000596742">
    <property type="component" value="Unassembled WGS sequence"/>
</dbReference>
<dbReference type="InterPro" id="IPR002100">
    <property type="entry name" value="TF_MADSbox"/>
</dbReference>
<evidence type="ECO:0000256" key="4">
    <source>
        <dbReference type="ARBA" id="ARBA00023163"/>
    </source>
</evidence>
<name>A0A8B6FEN9_MYTGA</name>
<dbReference type="InterPro" id="IPR036879">
    <property type="entry name" value="TF_MADSbox_sf"/>
</dbReference>
<feature type="coiled-coil region" evidence="6">
    <location>
        <begin position="147"/>
        <end position="177"/>
    </location>
</feature>
<dbReference type="PANTHER" id="PTHR11945">
    <property type="entry name" value="MADS BOX PROTEIN"/>
    <property type="match status" value="1"/>
</dbReference>
<dbReference type="GO" id="GO:0046983">
    <property type="term" value="F:protein dimerization activity"/>
    <property type="evidence" value="ECO:0007669"/>
    <property type="project" value="InterPro"/>
</dbReference>
<evidence type="ECO:0000256" key="2">
    <source>
        <dbReference type="ARBA" id="ARBA00023015"/>
    </source>
</evidence>
<feature type="region of interest" description="Disordered" evidence="7">
    <location>
        <begin position="188"/>
        <end position="223"/>
    </location>
</feature>
<dbReference type="GO" id="GO:0045944">
    <property type="term" value="P:positive regulation of transcription by RNA polymerase II"/>
    <property type="evidence" value="ECO:0007669"/>
    <property type="project" value="InterPro"/>
</dbReference>
<comment type="subcellular location">
    <subcellularLocation>
        <location evidence="1">Nucleus</location>
    </subcellularLocation>
</comment>
<feature type="compositionally biased region" description="Polar residues" evidence="7">
    <location>
        <begin position="366"/>
        <end position="377"/>
    </location>
</feature>
<feature type="domain" description="MADS-box" evidence="8">
    <location>
        <begin position="1"/>
        <end position="61"/>
    </location>
</feature>
<dbReference type="CDD" id="cd00265">
    <property type="entry name" value="MADS_MEF2_like"/>
    <property type="match status" value="1"/>
</dbReference>
<keyword evidence="10" id="KW-1185">Reference proteome</keyword>
<feature type="compositionally biased region" description="Polar residues" evidence="7">
    <location>
        <begin position="188"/>
        <end position="215"/>
    </location>
</feature>
<dbReference type="PANTHER" id="PTHR11945:SF534">
    <property type="entry name" value="MYOCYTE-SPECIFIC ENHANCER FACTOR 2"/>
    <property type="match status" value="1"/>
</dbReference>
<dbReference type="GO" id="GO:0000981">
    <property type="term" value="F:DNA-binding transcription factor activity, RNA polymerase II-specific"/>
    <property type="evidence" value="ECO:0007669"/>
    <property type="project" value="TreeGrafter"/>
</dbReference>
<evidence type="ECO:0000256" key="5">
    <source>
        <dbReference type="ARBA" id="ARBA00023242"/>
    </source>
</evidence>
<evidence type="ECO:0000313" key="9">
    <source>
        <dbReference type="EMBL" id="VDI47744.1"/>
    </source>
</evidence>
<evidence type="ECO:0000259" key="8">
    <source>
        <dbReference type="PROSITE" id="PS50066"/>
    </source>
</evidence>
<comment type="caution">
    <text evidence="9">The sequence shown here is derived from an EMBL/GenBank/DDBJ whole genome shotgun (WGS) entry which is preliminary data.</text>
</comment>
<feature type="region of interest" description="Disordered" evidence="7">
    <location>
        <begin position="237"/>
        <end position="297"/>
    </location>
</feature>
<dbReference type="Pfam" id="PF00319">
    <property type="entry name" value="SRF-TF"/>
    <property type="match status" value="1"/>
</dbReference>
<keyword evidence="6" id="KW-0175">Coiled coil</keyword>
<dbReference type="GO" id="GO:0000978">
    <property type="term" value="F:RNA polymerase II cis-regulatory region sequence-specific DNA binding"/>
    <property type="evidence" value="ECO:0007669"/>
    <property type="project" value="TreeGrafter"/>
</dbReference>
<feature type="compositionally biased region" description="Polar residues" evidence="7">
    <location>
        <begin position="278"/>
        <end position="290"/>
    </location>
</feature>
<dbReference type="GO" id="GO:0005634">
    <property type="term" value="C:nucleus"/>
    <property type="evidence" value="ECO:0007669"/>
    <property type="project" value="UniProtKB-SubCell"/>
</dbReference>
<evidence type="ECO:0000313" key="10">
    <source>
        <dbReference type="Proteomes" id="UP000596742"/>
    </source>
</evidence>
<dbReference type="GO" id="GO:0030154">
    <property type="term" value="P:cell differentiation"/>
    <property type="evidence" value="ECO:0007669"/>
    <property type="project" value="TreeGrafter"/>
</dbReference>
<organism evidence="9 10">
    <name type="scientific">Mytilus galloprovincialis</name>
    <name type="common">Mediterranean mussel</name>
    <dbReference type="NCBI Taxonomy" id="29158"/>
    <lineage>
        <taxon>Eukaryota</taxon>
        <taxon>Metazoa</taxon>
        <taxon>Spiralia</taxon>
        <taxon>Lophotrochozoa</taxon>
        <taxon>Mollusca</taxon>
        <taxon>Bivalvia</taxon>
        <taxon>Autobranchia</taxon>
        <taxon>Pteriomorphia</taxon>
        <taxon>Mytilida</taxon>
        <taxon>Mytiloidea</taxon>
        <taxon>Mytilidae</taxon>
        <taxon>Mytilinae</taxon>
        <taxon>Mytilus</taxon>
    </lineage>
</organism>
<reference evidence="9" key="1">
    <citation type="submission" date="2018-11" db="EMBL/GenBank/DDBJ databases">
        <authorList>
            <person name="Alioto T."/>
            <person name="Alioto T."/>
        </authorList>
    </citation>
    <scope>NUCLEOTIDE SEQUENCE</scope>
</reference>
<keyword evidence="4" id="KW-0804">Transcription</keyword>
<dbReference type="SUPFAM" id="SSF55455">
    <property type="entry name" value="SRF-like"/>
    <property type="match status" value="1"/>
</dbReference>
<keyword evidence="5" id="KW-0539">Nucleus</keyword>
<feature type="compositionally biased region" description="Low complexity" evidence="7">
    <location>
        <begin position="263"/>
        <end position="275"/>
    </location>
</feature>
<evidence type="ECO:0000256" key="3">
    <source>
        <dbReference type="ARBA" id="ARBA00023125"/>
    </source>
</evidence>
<evidence type="ECO:0000256" key="6">
    <source>
        <dbReference type="SAM" id="Coils"/>
    </source>
</evidence>
<dbReference type="PROSITE" id="PS50066">
    <property type="entry name" value="MADS_BOX_2"/>
    <property type="match status" value="1"/>
</dbReference>
<protein>
    <submittedName>
        <fullName evidence="9">MADS-box transcription enhancer factor 2A</fullName>
    </submittedName>
</protein>
<dbReference type="PRINTS" id="PR00404">
    <property type="entry name" value="MADSDOMAIN"/>
</dbReference>
<dbReference type="AlphaFoldDB" id="A0A8B6FEN9"/>
<keyword evidence="2" id="KW-0805">Transcription regulation</keyword>
<dbReference type="EMBL" id="UYJE01006654">
    <property type="protein sequence ID" value="VDI47744.1"/>
    <property type="molecule type" value="Genomic_DNA"/>
</dbReference>
<sequence length="409" mass="44797">MGRKKISITRINDERNRQVTFTKRKFGLMKKAYELSVLCDCEIALIIFTSNNKLYQYASSDMDRVLLKYTEYNDTVVSQTNKDIVEMLNKKDISGEGGDDDDNYVLTPRTEEKYKKIDDDFKKAMEQGVNQGQYQQMNVTVPVGQPVQNAAFSLQQQQAALQQLQNLQQQAAQASQASTSSVVMLQPNTTHTVSPSSSTQSVKVVHTDQSTSETPSRGFMLPSGLSLSKEMIQMLTNPQTQTQNEKEKPRLRVVIPSKDKDSSSGQGSSKSGSLDTPLVSQATPSQQVNTSLPSALPSGLLPSDLRIDSADLANLLAPWGQNPGPLTAAIQSSGITLTPGGMTPTTLSLQNLLIPANQAAALRLLEQQNKNVKTEPSSPRKRSSAEDSDDDREDEGDPPEKKSRSTSNR</sequence>
<proteinExistence type="predicted"/>
<dbReference type="SMART" id="SM00432">
    <property type="entry name" value="MADS"/>
    <property type="match status" value="1"/>
</dbReference>
<evidence type="ECO:0000256" key="1">
    <source>
        <dbReference type="ARBA" id="ARBA00004123"/>
    </source>
</evidence>
<feature type="region of interest" description="Disordered" evidence="7">
    <location>
        <begin position="365"/>
        <end position="409"/>
    </location>
</feature>